<dbReference type="GO" id="GO:0000155">
    <property type="term" value="F:phosphorelay sensor kinase activity"/>
    <property type="evidence" value="ECO:0007669"/>
    <property type="project" value="InterPro"/>
</dbReference>
<dbReference type="GO" id="GO:0007234">
    <property type="term" value="P:osmosensory signaling via phosphorelay pathway"/>
    <property type="evidence" value="ECO:0007669"/>
    <property type="project" value="TreeGrafter"/>
</dbReference>
<dbReference type="PRINTS" id="PR00344">
    <property type="entry name" value="BCTRLSENSOR"/>
</dbReference>
<feature type="transmembrane region" description="Helical" evidence="10">
    <location>
        <begin position="31"/>
        <end position="48"/>
    </location>
</feature>
<dbReference type="SUPFAM" id="SSF47384">
    <property type="entry name" value="Homodimeric domain of signal transducing histidine kinase"/>
    <property type="match status" value="1"/>
</dbReference>
<dbReference type="InterPro" id="IPR003594">
    <property type="entry name" value="HATPase_dom"/>
</dbReference>
<dbReference type="EC" id="2.7.13.3" evidence="3"/>
<evidence type="ECO:0000256" key="6">
    <source>
        <dbReference type="ARBA" id="ARBA00022692"/>
    </source>
</evidence>
<dbReference type="PROSITE" id="PS50109">
    <property type="entry name" value="HIS_KIN"/>
    <property type="match status" value="1"/>
</dbReference>
<dbReference type="InterPro" id="IPR050351">
    <property type="entry name" value="BphY/WalK/GraS-like"/>
</dbReference>
<evidence type="ECO:0000256" key="1">
    <source>
        <dbReference type="ARBA" id="ARBA00000085"/>
    </source>
</evidence>
<dbReference type="Pfam" id="PF13675">
    <property type="entry name" value="PilJ"/>
    <property type="match status" value="1"/>
</dbReference>
<dbReference type="InterPro" id="IPR004358">
    <property type="entry name" value="Sig_transdc_His_kin-like_C"/>
</dbReference>
<dbReference type="InterPro" id="IPR029095">
    <property type="entry name" value="NarX-like_N"/>
</dbReference>
<gene>
    <name evidence="12" type="ORF">RISK_001519</name>
</gene>
<comment type="catalytic activity">
    <reaction evidence="1">
        <text>ATP + protein L-histidine = ADP + protein N-phospho-L-histidine.</text>
        <dbReference type="EC" id="2.7.13.3"/>
    </reaction>
</comment>
<feature type="transmembrane region" description="Helical" evidence="10">
    <location>
        <begin position="195"/>
        <end position="213"/>
    </location>
</feature>
<dbReference type="EMBL" id="LECT01000015">
    <property type="protein sequence ID" value="KLU06308.1"/>
    <property type="molecule type" value="Genomic_DNA"/>
</dbReference>
<dbReference type="Pfam" id="PF02518">
    <property type="entry name" value="HATPase_c"/>
    <property type="match status" value="1"/>
</dbReference>
<dbReference type="Gene3D" id="1.10.287.130">
    <property type="match status" value="1"/>
</dbReference>
<keyword evidence="6 10" id="KW-0812">Transmembrane</keyword>
<evidence type="ECO:0000256" key="3">
    <source>
        <dbReference type="ARBA" id="ARBA00012438"/>
    </source>
</evidence>
<dbReference type="AlphaFoldDB" id="A0A0J1BIL1"/>
<dbReference type="PANTHER" id="PTHR42878:SF15">
    <property type="entry name" value="BACTERIOPHYTOCHROME"/>
    <property type="match status" value="1"/>
</dbReference>
<evidence type="ECO:0000259" key="11">
    <source>
        <dbReference type="PROSITE" id="PS50109"/>
    </source>
</evidence>
<evidence type="ECO:0000313" key="13">
    <source>
        <dbReference type="Proteomes" id="UP000036367"/>
    </source>
</evidence>
<keyword evidence="9 10" id="KW-0472">Membrane</keyword>
<evidence type="ECO:0000256" key="9">
    <source>
        <dbReference type="ARBA" id="ARBA00023136"/>
    </source>
</evidence>
<protein>
    <recommendedName>
        <fullName evidence="3">histidine kinase</fullName>
        <ecNumber evidence="3">2.7.13.3</ecNumber>
    </recommendedName>
</protein>
<dbReference type="CDD" id="cd00082">
    <property type="entry name" value="HisKA"/>
    <property type="match status" value="1"/>
</dbReference>
<dbReference type="SMART" id="SM00387">
    <property type="entry name" value="HATPase_c"/>
    <property type="match status" value="1"/>
</dbReference>
<dbReference type="Proteomes" id="UP000036367">
    <property type="component" value="Unassembled WGS sequence"/>
</dbReference>
<comment type="subcellular location">
    <subcellularLocation>
        <location evidence="2">Membrane</location>
        <topology evidence="2">Multi-pass membrane protein</topology>
    </subcellularLocation>
</comment>
<keyword evidence="5" id="KW-0808">Transferase</keyword>
<evidence type="ECO:0000256" key="10">
    <source>
        <dbReference type="SAM" id="Phobius"/>
    </source>
</evidence>
<keyword evidence="8 10" id="KW-1133">Transmembrane helix</keyword>
<dbReference type="InterPro" id="IPR005467">
    <property type="entry name" value="His_kinase_dom"/>
</dbReference>
<dbReference type="Gene3D" id="3.30.565.10">
    <property type="entry name" value="Histidine kinase-like ATPase, C-terminal domain"/>
    <property type="match status" value="1"/>
</dbReference>
<evidence type="ECO:0000256" key="4">
    <source>
        <dbReference type="ARBA" id="ARBA00022553"/>
    </source>
</evidence>
<evidence type="ECO:0000256" key="5">
    <source>
        <dbReference type="ARBA" id="ARBA00022679"/>
    </source>
</evidence>
<dbReference type="GO" id="GO:0016020">
    <property type="term" value="C:membrane"/>
    <property type="evidence" value="ECO:0007669"/>
    <property type="project" value="UniProtKB-SubCell"/>
</dbReference>
<evidence type="ECO:0000256" key="7">
    <source>
        <dbReference type="ARBA" id="ARBA00022777"/>
    </source>
</evidence>
<dbReference type="PATRIC" id="fig|595434.4.peg.1454"/>
<reference evidence="12" key="1">
    <citation type="submission" date="2015-05" db="EMBL/GenBank/DDBJ databases">
        <title>Permanent draft genome of Rhodopirellula islandicus K833.</title>
        <authorList>
            <person name="Kizina J."/>
            <person name="Richter M."/>
            <person name="Glockner F.O."/>
            <person name="Harder J."/>
        </authorList>
    </citation>
    <scope>NUCLEOTIDE SEQUENCE [LARGE SCALE GENOMIC DNA]</scope>
    <source>
        <strain evidence="12">K833</strain>
    </source>
</reference>
<dbReference type="STRING" id="595434.RISK_001519"/>
<dbReference type="GO" id="GO:0030295">
    <property type="term" value="F:protein kinase activator activity"/>
    <property type="evidence" value="ECO:0007669"/>
    <property type="project" value="TreeGrafter"/>
</dbReference>
<evidence type="ECO:0000256" key="2">
    <source>
        <dbReference type="ARBA" id="ARBA00004141"/>
    </source>
</evidence>
<comment type="caution">
    <text evidence="12">The sequence shown here is derived from an EMBL/GenBank/DDBJ whole genome shotgun (WGS) entry which is preliminary data.</text>
</comment>
<dbReference type="InterPro" id="IPR036890">
    <property type="entry name" value="HATPase_C_sf"/>
</dbReference>
<dbReference type="GO" id="GO:0000156">
    <property type="term" value="F:phosphorelay response regulator activity"/>
    <property type="evidence" value="ECO:0007669"/>
    <property type="project" value="TreeGrafter"/>
</dbReference>
<accession>A0A0J1BIL1</accession>
<dbReference type="InterPro" id="IPR003661">
    <property type="entry name" value="HisK_dim/P_dom"/>
</dbReference>
<keyword evidence="13" id="KW-1185">Reference proteome</keyword>
<name>A0A0J1BIL1_RHOIS</name>
<evidence type="ECO:0000256" key="8">
    <source>
        <dbReference type="ARBA" id="ARBA00022989"/>
    </source>
</evidence>
<keyword evidence="4" id="KW-0597">Phosphoprotein</keyword>
<organism evidence="12 13">
    <name type="scientific">Rhodopirellula islandica</name>
    <dbReference type="NCBI Taxonomy" id="595434"/>
    <lineage>
        <taxon>Bacteria</taxon>
        <taxon>Pseudomonadati</taxon>
        <taxon>Planctomycetota</taxon>
        <taxon>Planctomycetia</taxon>
        <taxon>Pirellulales</taxon>
        <taxon>Pirellulaceae</taxon>
        <taxon>Rhodopirellula</taxon>
    </lineage>
</organism>
<dbReference type="SUPFAM" id="SSF55874">
    <property type="entry name" value="ATPase domain of HSP90 chaperone/DNA topoisomerase II/histidine kinase"/>
    <property type="match status" value="1"/>
</dbReference>
<keyword evidence="7 12" id="KW-0418">Kinase</keyword>
<dbReference type="InterPro" id="IPR036097">
    <property type="entry name" value="HisK_dim/P_sf"/>
</dbReference>
<dbReference type="PANTHER" id="PTHR42878">
    <property type="entry name" value="TWO-COMPONENT HISTIDINE KINASE"/>
    <property type="match status" value="1"/>
</dbReference>
<sequence length="456" mass="50926">MVGSAEHVLGQNMTTKQINALRMRQILIKRFGIAIGIIFATIILAFICESEQIRKADEDAFLVNVSGRQRMLSQRIALASRALLLSDSPRFEASCRTELSDSIQLMRQSHEFLLQDVQTSPGRNAIYLGEGRLDSQIKDYLRSAEEALATSNRNVTDHLARVAFDGPMLGLLDQVVTEHQSDAENRIQAFGTYKAVLTLISLGTLFALVWFVFQPTVALVTHNLEYLEKSNAELIEFTYRMSHDLRSPVVSSRCLSQLAIKLLDEDDPQEAKEAMRRAETSLTKLSHTIQDIVSLVKQSMTDPLVETVPLRSIIEEAVQHSRDLPGGDVIDFQVICDEQLQVQTKRVPLKQSIENLVSNAVKYRDINKQTSRITIEVITAKNDFELSICDNGLGIDPKFNDQIFGMFKRFHPHVSSGSGLGLYLVSKNVDSIDGSVGYRPTTDGSRFTIHFPSLGA</sequence>
<proteinExistence type="predicted"/>
<evidence type="ECO:0000313" key="12">
    <source>
        <dbReference type="EMBL" id="KLU06308.1"/>
    </source>
</evidence>
<feature type="domain" description="Histidine kinase" evidence="11">
    <location>
        <begin position="240"/>
        <end position="455"/>
    </location>
</feature>